<reference evidence="2" key="1">
    <citation type="submission" date="2023-08" db="EMBL/GenBank/DDBJ databases">
        <title>Chromosome-level Genome Assembly of mud carp (Cirrhinus molitorella).</title>
        <authorList>
            <person name="Liu H."/>
        </authorList>
    </citation>
    <scope>NUCLEOTIDE SEQUENCE</scope>
    <source>
        <strain evidence="2">Prfri</strain>
        <tissue evidence="2">Muscle</tissue>
    </source>
</reference>
<protein>
    <submittedName>
        <fullName evidence="2">Uncharacterized protein</fullName>
    </submittedName>
</protein>
<proteinExistence type="predicted"/>
<evidence type="ECO:0000256" key="1">
    <source>
        <dbReference type="SAM" id="MobiDB-lite"/>
    </source>
</evidence>
<gene>
    <name evidence="2" type="ORF">Q8A67_025113</name>
</gene>
<comment type="caution">
    <text evidence="2">The sequence shown here is derived from an EMBL/GenBank/DDBJ whole genome shotgun (WGS) entry which is preliminary data.</text>
</comment>
<feature type="region of interest" description="Disordered" evidence="1">
    <location>
        <begin position="38"/>
        <end position="76"/>
    </location>
</feature>
<evidence type="ECO:0000313" key="3">
    <source>
        <dbReference type="Proteomes" id="UP001187343"/>
    </source>
</evidence>
<dbReference type="EMBL" id="JAUYZG010000025">
    <property type="protein sequence ID" value="KAK2866996.1"/>
    <property type="molecule type" value="Genomic_DNA"/>
</dbReference>
<sequence length="76" mass="8180">MAAYLKAGFRSAIIKDPLVLRETAGCLFKDLPVEDHCGSERPSRVTLTSGSLLDSGKHTPPCWAASDQAKKRIPGL</sequence>
<dbReference type="Proteomes" id="UP001187343">
    <property type="component" value="Unassembled WGS sequence"/>
</dbReference>
<keyword evidence="3" id="KW-1185">Reference proteome</keyword>
<name>A0AA88T707_9TELE</name>
<organism evidence="2 3">
    <name type="scientific">Cirrhinus molitorella</name>
    <name type="common">mud carp</name>
    <dbReference type="NCBI Taxonomy" id="172907"/>
    <lineage>
        <taxon>Eukaryota</taxon>
        <taxon>Metazoa</taxon>
        <taxon>Chordata</taxon>
        <taxon>Craniata</taxon>
        <taxon>Vertebrata</taxon>
        <taxon>Euteleostomi</taxon>
        <taxon>Actinopterygii</taxon>
        <taxon>Neopterygii</taxon>
        <taxon>Teleostei</taxon>
        <taxon>Ostariophysi</taxon>
        <taxon>Cypriniformes</taxon>
        <taxon>Cyprinidae</taxon>
        <taxon>Labeoninae</taxon>
        <taxon>Labeonini</taxon>
        <taxon>Cirrhinus</taxon>
    </lineage>
</organism>
<dbReference type="AlphaFoldDB" id="A0AA88T707"/>
<evidence type="ECO:0000313" key="2">
    <source>
        <dbReference type="EMBL" id="KAK2866996.1"/>
    </source>
</evidence>
<accession>A0AA88T707</accession>